<proteinExistence type="predicted"/>
<dbReference type="EMBL" id="FMJC01000002">
    <property type="protein sequence ID" value="SCM72026.1"/>
    <property type="molecule type" value="Genomic_DNA"/>
</dbReference>
<feature type="region of interest" description="Disordered" evidence="1">
    <location>
        <begin position="26"/>
        <end position="64"/>
    </location>
</feature>
<dbReference type="AlphaFoldDB" id="A0A212L3E2"/>
<evidence type="ECO:0008006" key="4">
    <source>
        <dbReference type="Google" id="ProtNLM"/>
    </source>
</evidence>
<evidence type="ECO:0000256" key="2">
    <source>
        <dbReference type="SAM" id="SignalP"/>
    </source>
</evidence>
<feature type="signal peptide" evidence="2">
    <location>
        <begin position="1"/>
        <end position="19"/>
    </location>
</feature>
<evidence type="ECO:0000256" key="1">
    <source>
        <dbReference type="SAM" id="MobiDB-lite"/>
    </source>
</evidence>
<name>A0A212L3E2_9BACT</name>
<keyword evidence="2" id="KW-0732">Signal</keyword>
<organism evidence="3">
    <name type="scientific">uncultured Desulfovibrio sp</name>
    <dbReference type="NCBI Taxonomy" id="167968"/>
    <lineage>
        <taxon>Bacteria</taxon>
        <taxon>Pseudomonadati</taxon>
        <taxon>Thermodesulfobacteriota</taxon>
        <taxon>Desulfovibrionia</taxon>
        <taxon>Desulfovibrionales</taxon>
        <taxon>Desulfovibrionaceae</taxon>
        <taxon>Desulfovibrio</taxon>
        <taxon>environmental samples</taxon>
    </lineage>
</organism>
<gene>
    <name evidence="3" type="ORF">KL86DES1_20351</name>
</gene>
<accession>A0A212L3E2</accession>
<reference evidence="3" key="1">
    <citation type="submission" date="2016-08" db="EMBL/GenBank/DDBJ databases">
        <authorList>
            <person name="Seilhamer J.J."/>
        </authorList>
    </citation>
    <scope>NUCLEOTIDE SEQUENCE</scope>
    <source>
        <strain evidence="3">86-1</strain>
    </source>
</reference>
<evidence type="ECO:0000313" key="3">
    <source>
        <dbReference type="EMBL" id="SCM72026.1"/>
    </source>
</evidence>
<protein>
    <recommendedName>
        <fullName evidence="4">Lipoprotein</fullName>
    </recommendedName>
</protein>
<feature type="chain" id="PRO_5013007615" description="Lipoprotein" evidence="2">
    <location>
        <begin position="20"/>
        <end position="330"/>
    </location>
</feature>
<dbReference type="RefSeq" id="WP_179980018.1">
    <property type="nucleotide sequence ID" value="NZ_LT608333.1"/>
</dbReference>
<sequence length="330" mass="36016">MMKKLYIWLACLGVLCLAACDSGSKEEAPASSAKTEQAQPAPAAEASVVEDAGNAPKELGPPPTKEQVDAADALVAFYNAAASTLANPYYSQADVMMGNVRYYLHEWMLAPRPDGGDGKPLAARLAAPQGMFSEDESRAMAQWVEDMRQSLDSMRADYRSLERYVKDQSIRDDGVKGKALAASIEKNYERFSAARSGYMGTVEARAASVEEVLLYGHPLKRQILEARKVFGLFSRTAGLLMAQKPDREALKQVVTKLDASLADAGRPPFPASPDVERSYREFLKQAAGFKDALVKGLDEGFYNPVREDLNNAAVGSRQSYNAFVREANPE</sequence>
<feature type="compositionally biased region" description="Low complexity" evidence="1">
    <location>
        <begin position="36"/>
        <end position="46"/>
    </location>
</feature>